<evidence type="ECO:0000313" key="5">
    <source>
        <dbReference type="EMBL" id="MDQ0322596.1"/>
    </source>
</evidence>
<organism evidence="5 6">
    <name type="scientific">Pararhizobium capsulatum DSM 1112</name>
    <dbReference type="NCBI Taxonomy" id="1121113"/>
    <lineage>
        <taxon>Bacteria</taxon>
        <taxon>Pseudomonadati</taxon>
        <taxon>Pseudomonadota</taxon>
        <taxon>Alphaproteobacteria</taxon>
        <taxon>Hyphomicrobiales</taxon>
        <taxon>Rhizobiaceae</taxon>
        <taxon>Rhizobium/Agrobacterium group</taxon>
        <taxon>Pararhizobium</taxon>
    </lineage>
</organism>
<dbReference type="Gene3D" id="1.10.10.60">
    <property type="entry name" value="Homeodomain-like"/>
    <property type="match status" value="2"/>
</dbReference>
<evidence type="ECO:0000256" key="1">
    <source>
        <dbReference type="ARBA" id="ARBA00023015"/>
    </source>
</evidence>
<proteinExistence type="predicted"/>
<evidence type="ECO:0000256" key="2">
    <source>
        <dbReference type="ARBA" id="ARBA00023125"/>
    </source>
</evidence>
<dbReference type="PANTHER" id="PTHR46796:SF14">
    <property type="entry name" value="TRANSCRIPTIONAL REGULATORY PROTEIN"/>
    <property type="match status" value="1"/>
</dbReference>
<comment type="caution">
    <text evidence="5">The sequence shown here is derived from an EMBL/GenBank/DDBJ whole genome shotgun (WGS) entry which is preliminary data.</text>
</comment>
<dbReference type="RefSeq" id="WP_307234354.1">
    <property type="nucleotide sequence ID" value="NZ_JAUSVF010000002.1"/>
</dbReference>
<name>A0ABU0BY72_9HYPH</name>
<feature type="domain" description="HTH araC/xylS-type" evidence="4">
    <location>
        <begin position="202"/>
        <end position="300"/>
    </location>
</feature>
<evidence type="ECO:0000256" key="3">
    <source>
        <dbReference type="ARBA" id="ARBA00023163"/>
    </source>
</evidence>
<dbReference type="PANTHER" id="PTHR46796">
    <property type="entry name" value="HTH-TYPE TRANSCRIPTIONAL ACTIVATOR RHAS-RELATED"/>
    <property type="match status" value="1"/>
</dbReference>
<sequence length="303" mass="33063">MQMNEMSGPGDRIAACFGVKQARTLTTTPLHTAKLSITHLAGKVQEGGRSVTLPADDAFLVMLYLVDVRHCDILPDASTTLIKTYPKGSICLISLKHGAAICIRSDFDALAFHIPSSLLDEVTDEAGEPLLEGLLTCRGVDDPVISNLGAALLPMFDAADAFATPLVAQVSLAFNAHIAHRYGCLPGRNRINGKTLSFVQEKRAKDFMIANFQRDLSLAEVALASGLAEEDFVDGFEASTGHDPMSWLLAYRIDRAKDLLSGTGLHPDYIARKCGFIDEHHMSEIFSREINITASAWRLRDRH</sequence>
<accession>A0ABU0BY72</accession>
<keyword evidence="2" id="KW-0238">DNA-binding</keyword>
<dbReference type="EMBL" id="JAUSVF010000002">
    <property type="protein sequence ID" value="MDQ0322596.1"/>
    <property type="molecule type" value="Genomic_DNA"/>
</dbReference>
<protein>
    <submittedName>
        <fullName evidence="5">AraC-like DNA-binding protein</fullName>
    </submittedName>
</protein>
<dbReference type="InterPro" id="IPR018060">
    <property type="entry name" value="HTH_AraC"/>
</dbReference>
<reference evidence="5 6" key="1">
    <citation type="submission" date="2023-07" db="EMBL/GenBank/DDBJ databases">
        <title>Genomic Encyclopedia of Type Strains, Phase IV (KMG-IV): sequencing the most valuable type-strain genomes for metagenomic binning, comparative biology and taxonomic classification.</title>
        <authorList>
            <person name="Goeker M."/>
        </authorList>
    </citation>
    <scope>NUCLEOTIDE SEQUENCE [LARGE SCALE GENOMIC DNA]</scope>
    <source>
        <strain evidence="5 6">DSM 1112</strain>
    </source>
</reference>
<keyword evidence="3" id="KW-0804">Transcription</keyword>
<dbReference type="PROSITE" id="PS01124">
    <property type="entry name" value="HTH_ARAC_FAMILY_2"/>
    <property type="match status" value="1"/>
</dbReference>
<dbReference type="Pfam" id="PF12833">
    <property type="entry name" value="HTH_18"/>
    <property type="match status" value="1"/>
</dbReference>
<keyword evidence="1" id="KW-0805">Transcription regulation</keyword>
<evidence type="ECO:0000313" key="6">
    <source>
        <dbReference type="Proteomes" id="UP001230207"/>
    </source>
</evidence>
<dbReference type="Proteomes" id="UP001230207">
    <property type="component" value="Unassembled WGS sequence"/>
</dbReference>
<dbReference type="SMART" id="SM00342">
    <property type="entry name" value="HTH_ARAC"/>
    <property type="match status" value="1"/>
</dbReference>
<keyword evidence="6" id="KW-1185">Reference proteome</keyword>
<evidence type="ECO:0000259" key="4">
    <source>
        <dbReference type="PROSITE" id="PS01124"/>
    </source>
</evidence>
<dbReference type="SUPFAM" id="SSF46689">
    <property type="entry name" value="Homeodomain-like"/>
    <property type="match status" value="2"/>
</dbReference>
<dbReference type="InterPro" id="IPR009057">
    <property type="entry name" value="Homeodomain-like_sf"/>
</dbReference>
<dbReference type="InterPro" id="IPR050204">
    <property type="entry name" value="AraC_XylS_family_regulators"/>
</dbReference>
<gene>
    <name evidence="5" type="ORF">QO002_004802</name>
</gene>